<dbReference type="OrthoDB" id="2113341at2759"/>
<dbReference type="PRINTS" id="PR00458">
    <property type="entry name" value="PEROXIDASE"/>
</dbReference>
<dbReference type="AlphaFoldDB" id="A0A9P6E7L9"/>
<feature type="domain" description="Plant heme peroxidase family profile" evidence="20">
    <location>
        <begin position="68"/>
        <end position="303"/>
    </location>
</feature>
<feature type="region of interest" description="Disordered" evidence="19">
    <location>
        <begin position="234"/>
        <end position="253"/>
    </location>
</feature>
<comment type="cofactor">
    <cofactor evidence="15 18">
        <name>Ca(2+)</name>
        <dbReference type="ChEBI" id="CHEBI:29108"/>
    </cofactor>
    <text evidence="15 18">Binds 2 calcium ions per subunit.</text>
</comment>
<dbReference type="GO" id="GO:0000302">
    <property type="term" value="P:response to reactive oxygen species"/>
    <property type="evidence" value="ECO:0007669"/>
    <property type="project" value="TreeGrafter"/>
</dbReference>
<evidence type="ECO:0000256" key="17">
    <source>
        <dbReference type="PIRSR" id="PIRSR601621-4"/>
    </source>
</evidence>
<dbReference type="SUPFAM" id="SSF48113">
    <property type="entry name" value="Heme-dependent peroxidases"/>
    <property type="match status" value="1"/>
</dbReference>
<feature type="disulfide bond" evidence="17">
    <location>
        <begin position="41"/>
        <end position="306"/>
    </location>
</feature>
<evidence type="ECO:0000256" key="8">
    <source>
        <dbReference type="ARBA" id="ARBA00022837"/>
    </source>
</evidence>
<evidence type="ECO:0000256" key="19">
    <source>
        <dbReference type="SAM" id="MobiDB-lite"/>
    </source>
</evidence>
<dbReference type="InterPro" id="IPR019794">
    <property type="entry name" value="Peroxidases_AS"/>
</dbReference>
<organism evidence="21 22">
    <name type="scientific">Crepidotus variabilis</name>
    <dbReference type="NCBI Taxonomy" id="179855"/>
    <lineage>
        <taxon>Eukaryota</taxon>
        <taxon>Fungi</taxon>
        <taxon>Dikarya</taxon>
        <taxon>Basidiomycota</taxon>
        <taxon>Agaricomycotina</taxon>
        <taxon>Agaricomycetes</taxon>
        <taxon>Agaricomycetidae</taxon>
        <taxon>Agaricales</taxon>
        <taxon>Agaricineae</taxon>
        <taxon>Crepidotaceae</taxon>
        <taxon>Crepidotus</taxon>
    </lineage>
</organism>
<dbReference type="EMBL" id="MU157906">
    <property type="protein sequence ID" value="KAF9524031.1"/>
    <property type="molecule type" value="Genomic_DNA"/>
</dbReference>
<dbReference type="Gene3D" id="1.10.520.10">
    <property type="match status" value="1"/>
</dbReference>
<dbReference type="CDD" id="cd00692">
    <property type="entry name" value="ligninase"/>
    <property type="match status" value="1"/>
</dbReference>
<evidence type="ECO:0000256" key="3">
    <source>
        <dbReference type="ARBA" id="ARBA00022525"/>
    </source>
</evidence>
<evidence type="ECO:0000256" key="15">
    <source>
        <dbReference type="PIRSR" id="PIRSR601621-2"/>
    </source>
</evidence>
<feature type="disulfide bond" evidence="17">
    <location>
        <begin position="60"/>
        <end position="140"/>
    </location>
</feature>
<evidence type="ECO:0000256" key="12">
    <source>
        <dbReference type="ARBA" id="ARBA00023180"/>
    </source>
</evidence>
<proteinExistence type="inferred from homology"/>
<feature type="binding site" description="axial binding residue" evidence="15">
    <location>
        <position position="195"/>
    </location>
    <ligand>
        <name>heme b</name>
        <dbReference type="ChEBI" id="CHEBI:60344"/>
    </ligand>
    <ligandPart>
        <name>Fe</name>
        <dbReference type="ChEBI" id="CHEBI:18248"/>
    </ligandPart>
</feature>
<evidence type="ECO:0000256" key="9">
    <source>
        <dbReference type="ARBA" id="ARBA00023002"/>
    </source>
</evidence>
<keyword evidence="9 18" id="KW-0560">Oxidoreductase</keyword>
<feature type="region of interest" description="Disordered" evidence="19">
    <location>
        <begin position="317"/>
        <end position="367"/>
    </location>
</feature>
<evidence type="ECO:0000256" key="6">
    <source>
        <dbReference type="ARBA" id="ARBA00022723"/>
    </source>
</evidence>
<feature type="binding site" evidence="15">
    <location>
        <position position="213"/>
    </location>
    <ligand>
        <name>Ca(2+)</name>
        <dbReference type="ChEBI" id="CHEBI:29108"/>
        <label>2</label>
    </ligand>
</feature>
<keyword evidence="11 17" id="KW-1015">Disulfide bond</keyword>
<accession>A0A9P6E7L9</accession>
<evidence type="ECO:0000313" key="22">
    <source>
        <dbReference type="Proteomes" id="UP000807306"/>
    </source>
</evidence>
<dbReference type="GO" id="GO:0034599">
    <property type="term" value="P:cellular response to oxidative stress"/>
    <property type="evidence" value="ECO:0007669"/>
    <property type="project" value="InterPro"/>
</dbReference>
<evidence type="ECO:0000256" key="4">
    <source>
        <dbReference type="ARBA" id="ARBA00022559"/>
    </source>
</evidence>
<dbReference type="PRINTS" id="PR00462">
    <property type="entry name" value="LIGNINASE"/>
</dbReference>
<dbReference type="GO" id="GO:0005576">
    <property type="term" value="C:extracellular region"/>
    <property type="evidence" value="ECO:0007669"/>
    <property type="project" value="UniProtKB-SubCell"/>
</dbReference>
<feature type="site" description="Transition state stabilizer" evidence="16">
    <location>
        <position position="69"/>
    </location>
</feature>
<evidence type="ECO:0000256" key="13">
    <source>
        <dbReference type="ARBA" id="ARBA00023324"/>
    </source>
</evidence>
<dbReference type="InterPro" id="IPR002016">
    <property type="entry name" value="Haem_peroxidase"/>
</dbReference>
<gene>
    <name evidence="21" type="primary">GP1</name>
    <name evidence="21" type="ORF">CPB83DRAFT_861958</name>
</gene>
<feature type="binding site" evidence="15">
    <location>
        <position position="215"/>
    </location>
    <ligand>
        <name>Ca(2+)</name>
        <dbReference type="ChEBI" id="CHEBI:29108"/>
        <label>2</label>
    </ligand>
</feature>
<dbReference type="PANTHER" id="PTHR31356">
    <property type="entry name" value="THYLAKOID LUMENAL 29 KDA PROTEIN, CHLOROPLASTIC-RELATED"/>
    <property type="match status" value="1"/>
</dbReference>
<dbReference type="InterPro" id="IPR010255">
    <property type="entry name" value="Haem_peroxidase_sf"/>
</dbReference>
<feature type="active site" description="Proton acceptor" evidence="14">
    <location>
        <position position="73"/>
    </location>
</feature>
<dbReference type="GO" id="GO:0004601">
    <property type="term" value="F:peroxidase activity"/>
    <property type="evidence" value="ECO:0007669"/>
    <property type="project" value="UniProtKB-KW"/>
</dbReference>
<dbReference type="GO" id="GO:0042744">
    <property type="term" value="P:hydrogen peroxide catabolic process"/>
    <property type="evidence" value="ECO:0007669"/>
    <property type="project" value="UniProtKB-KW"/>
</dbReference>
<evidence type="ECO:0000259" key="20">
    <source>
        <dbReference type="PROSITE" id="PS50873"/>
    </source>
</evidence>
<dbReference type="GO" id="GO:0020037">
    <property type="term" value="F:heme binding"/>
    <property type="evidence" value="ECO:0007669"/>
    <property type="project" value="UniProtKB-UniRule"/>
</dbReference>
<keyword evidence="22" id="KW-1185">Reference proteome</keyword>
<dbReference type="GO" id="GO:0046872">
    <property type="term" value="F:metal ion binding"/>
    <property type="evidence" value="ECO:0007669"/>
    <property type="project" value="UniProtKB-UniRule"/>
</dbReference>
<keyword evidence="3" id="KW-0964">Secreted</keyword>
<feature type="signal peptide" evidence="18">
    <location>
        <begin position="1"/>
        <end position="22"/>
    </location>
</feature>
<dbReference type="PROSITE" id="PS00436">
    <property type="entry name" value="PEROXIDASE_2"/>
    <property type="match status" value="1"/>
</dbReference>
<protein>
    <recommendedName>
        <fullName evidence="18">Peroxidase</fullName>
        <ecNumber evidence="18">1.11.1.-</ecNumber>
    </recommendedName>
</protein>
<dbReference type="PROSITE" id="PS00435">
    <property type="entry name" value="PEROXIDASE_1"/>
    <property type="match status" value="1"/>
</dbReference>
<dbReference type="InterPro" id="IPR001621">
    <property type="entry name" value="Ligninase"/>
</dbReference>
<keyword evidence="13" id="KW-0376">Hydrogen peroxide</keyword>
<dbReference type="Gene3D" id="1.10.420.10">
    <property type="entry name" value="Peroxidase, domain 2"/>
    <property type="match status" value="1"/>
</dbReference>
<keyword evidence="6 15" id="KW-0479">Metal-binding</keyword>
<feature type="binding site" evidence="15">
    <location>
        <position position="74"/>
    </location>
    <ligand>
        <name>Ca(2+)</name>
        <dbReference type="ChEBI" id="CHEBI:29108"/>
        <label>1</label>
    </ligand>
</feature>
<keyword evidence="5 15" id="KW-0349">Heme</keyword>
<evidence type="ECO:0000256" key="10">
    <source>
        <dbReference type="ARBA" id="ARBA00023004"/>
    </source>
</evidence>
<dbReference type="EC" id="1.11.1.-" evidence="18"/>
<reference evidence="21" key="1">
    <citation type="submission" date="2020-11" db="EMBL/GenBank/DDBJ databases">
        <authorList>
            <consortium name="DOE Joint Genome Institute"/>
            <person name="Ahrendt S."/>
            <person name="Riley R."/>
            <person name="Andreopoulos W."/>
            <person name="Labutti K."/>
            <person name="Pangilinan J."/>
            <person name="Ruiz-Duenas F.J."/>
            <person name="Barrasa J.M."/>
            <person name="Sanchez-Garcia M."/>
            <person name="Camarero S."/>
            <person name="Miyauchi S."/>
            <person name="Serrano A."/>
            <person name="Linde D."/>
            <person name="Babiker R."/>
            <person name="Drula E."/>
            <person name="Ayuso-Fernandez I."/>
            <person name="Pacheco R."/>
            <person name="Padilla G."/>
            <person name="Ferreira P."/>
            <person name="Barriuso J."/>
            <person name="Kellner H."/>
            <person name="Castanera R."/>
            <person name="Alfaro M."/>
            <person name="Ramirez L."/>
            <person name="Pisabarro A.G."/>
            <person name="Kuo A."/>
            <person name="Tritt A."/>
            <person name="Lipzen A."/>
            <person name="He G."/>
            <person name="Yan M."/>
            <person name="Ng V."/>
            <person name="Cullen D."/>
            <person name="Martin F."/>
            <person name="Rosso M.-N."/>
            <person name="Henrissat B."/>
            <person name="Hibbett D."/>
            <person name="Martinez A.T."/>
            <person name="Grigoriev I.V."/>
        </authorList>
    </citation>
    <scope>NUCLEOTIDE SEQUENCE</scope>
    <source>
        <strain evidence="21">CBS 506.95</strain>
    </source>
</reference>
<keyword evidence="8 15" id="KW-0106">Calcium</keyword>
<evidence type="ECO:0000313" key="21">
    <source>
        <dbReference type="EMBL" id="KAF9524031.1"/>
    </source>
</evidence>
<feature type="binding site" evidence="15">
    <location>
        <position position="196"/>
    </location>
    <ligand>
        <name>Ca(2+)</name>
        <dbReference type="ChEBI" id="CHEBI:29108"/>
        <label>2</label>
    </ligand>
</feature>
<comment type="subcellular location">
    <subcellularLocation>
        <location evidence="1">Secreted</location>
    </subcellularLocation>
</comment>
<keyword evidence="4 18" id="KW-0575">Peroxidase</keyword>
<keyword evidence="12" id="KW-0325">Glycoprotein</keyword>
<name>A0A9P6E7L9_9AGAR</name>
<evidence type="ECO:0000256" key="16">
    <source>
        <dbReference type="PIRSR" id="PIRSR601621-3"/>
    </source>
</evidence>
<comment type="cofactor">
    <cofactor evidence="15">
        <name>heme b</name>
        <dbReference type="ChEBI" id="CHEBI:60344"/>
    </cofactor>
    <text evidence="15">Binds 1 heme b (iron(II)-protoporphyrin IX) group per subunit.</text>
</comment>
<dbReference type="InterPro" id="IPR024589">
    <property type="entry name" value="Ligninase_C"/>
</dbReference>
<evidence type="ECO:0000256" key="18">
    <source>
        <dbReference type="RuleBase" id="RU363051"/>
    </source>
</evidence>
<dbReference type="InterPro" id="IPR044831">
    <property type="entry name" value="Ccp1-like"/>
</dbReference>
<evidence type="ECO:0000256" key="7">
    <source>
        <dbReference type="ARBA" id="ARBA00022729"/>
    </source>
</evidence>
<keyword evidence="7 18" id="KW-0732">Signal</keyword>
<dbReference type="Proteomes" id="UP000807306">
    <property type="component" value="Unassembled WGS sequence"/>
</dbReference>
<dbReference type="PANTHER" id="PTHR31356:SF66">
    <property type="entry name" value="CATALASE-PEROXIDASE"/>
    <property type="match status" value="1"/>
</dbReference>
<feature type="compositionally biased region" description="Basic and acidic residues" evidence="19">
    <location>
        <begin position="347"/>
        <end position="367"/>
    </location>
</feature>
<dbReference type="Pfam" id="PF00141">
    <property type="entry name" value="peroxidase"/>
    <property type="match status" value="1"/>
</dbReference>
<feature type="binding site" evidence="15">
    <location>
        <position position="220"/>
    </location>
    <ligand>
        <name>Ca(2+)</name>
        <dbReference type="ChEBI" id="CHEBI:29108"/>
        <label>2</label>
    </ligand>
</feature>
<comment type="caution">
    <text evidence="21">The sequence shown here is derived from an EMBL/GenBank/DDBJ whole genome shotgun (WGS) entry which is preliminary data.</text>
</comment>
<evidence type="ECO:0000256" key="11">
    <source>
        <dbReference type="ARBA" id="ARBA00023157"/>
    </source>
</evidence>
<sequence length="367" mass="39542">MFAFSSYAVILLSLSRLGLCSSNSPKRAPENWGESPSDSRCSGLLPLMQALQQNVFNEKCGSMVHKALRATFHDSIAYSQSQSTGAADGSLFAFSEVELTYRANGGLREYVATMKPYAEHYGISSGDLLYFAAAVGLTNCVGGPRLDVFIGRPAAVGPSPDGMIPGPTQSVDAILARMADAGFSASELVALMASHSVAASDNIDPTIPETPIDSTPGCFDSQFYIETSLKGTTFPGTGNNAERGEVESPSKRQIRMKSDFELARDPRTSCQWQSYATDHSRMQADFKMAMTKLMTLGQNMGDLINCSDVIPQPESLKSTMKPHFSADHSIDDVDQSCPNSPFPDLPSESKDDIPGKQDGGSDDRQNW</sequence>
<evidence type="ECO:0000256" key="5">
    <source>
        <dbReference type="ARBA" id="ARBA00022617"/>
    </source>
</evidence>
<evidence type="ECO:0000256" key="14">
    <source>
        <dbReference type="PIRSR" id="PIRSR601621-1"/>
    </source>
</evidence>
<feature type="binding site" evidence="15">
    <location>
        <position position="88"/>
    </location>
    <ligand>
        <name>Ca(2+)</name>
        <dbReference type="ChEBI" id="CHEBI:29108"/>
        <label>1</label>
    </ligand>
</feature>
<keyword evidence="10 15" id="KW-0408">Iron</keyword>
<feature type="compositionally biased region" description="Basic and acidic residues" evidence="19">
    <location>
        <begin position="242"/>
        <end position="253"/>
    </location>
</feature>
<comment type="similarity">
    <text evidence="2 18">Belongs to the peroxidase family. Ligninase subfamily.</text>
</comment>
<feature type="binding site" evidence="15">
    <location>
        <position position="90"/>
    </location>
    <ligand>
        <name>Ca(2+)</name>
        <dbReference type="ChEBI" id="CHEBI:29108"/>
        <label>1</label>
    </ligand>
</feature>
<feature type="chain" id="PRO_5040547583" description="Peroxidase" evidence="18">
    <location>
        <begin position="23"/>
        <end position="367"/>
    </location>
</feature>
<dbReference type="PROSITE" id="PS50873">
    <property type="entry name" value="PEROXIDASE_4"/>
    <property type="match status" value="1"/>
</dbReference>
<evidence type="ECO:0000256" key="1">
    <source>
        <dbReference type="ARBA" id="ARBA00004613"/>
    </source>
</evidence>
<evidence type="ECO:0000256" key="2">
    <source>
        <dbReference type="ARBA" id="ARBA00006089"/>
    </source>
</evidence>
<dbReference type="InterPro" id="IPR019793">
    <property type="entry name" value="Peroxidases_heam-ligand_BS"/>
</dbReference>
<feature type="disulfide bond" evidence="17">
    <location>
        <begin position="270"/>
        <end position="337"/>
    </location>
</feature>
<dbReference type="Pfam" id="PF11895">
    <property type="entry name" value="Peroxidase_ext"/>
    <property type="match status" value="1"/>
</dbReference>